<gene>
    <name evidence="1" type="ORF">PMEA_00000211</name>
</gene>
<protein>
    <submittedName>
        <fullName evidence="1">Uncharacterized protein</fullName>
    </submittedName>
</protein>
<organism evidence="1 2">
    <name type="scientific">Pocillopora meandrina</name>
    <dbReference type="NCBI Taxonomy" id="46732"/>
    <lineage>
        <taxon>Eukaryota</taxon>
        <taxon>Metazoa</taxon>
        <taxon>Cnidaria</taxon>
        <taxon>Anthozoa</taxon>
        <taxon>Hexacorallia</taxon>
        <taxon>Scleractinia</taxon>
        <taxon>Astrocoeniina</taxon>
        <taxon>Pocilloporidae</taxon>
        <taxon>Pocillopora</taxon>
    </lineage>
</organism>
<name>A0AAU9VKB7_9CNID</name>
<dbReference type="AlphaFoldDB" id="A0AAU9VKB7"/>
<accession>A0AAU9VKB7</accession>
<sequence length="124" mass="14223">MLRQPSILSYEDVGHQVIWNNKNITVQKISLFEKHLLSKGIVTIGDLISDTGIFLKGVKVLHANLSPIPHFRLMRVVDAIPRDWRRIIRPSAQHLPSHTDDIIYLKLENSDNIYSLPFTVTIET</sequence>
<dbReference type="Proteomes" id="UP001159428">
    <property type="component" value="Unassembled WGS sequence"/>
</dbReference>
<reference evidence="1 2" key="1">
    <citation type="submission" date="2022-05" db="EMBL/GenBank/DDBJ databases">
        <authorList>
            <consortium name="Genoscope - CEA"/>
            <person name="William W."/>
        </authorList>
    </citation>
    <scope>NUCLEOTIDE SEQUENCE [LARGE SCALE GENOMIC DNA]</scope>
</reference>
<keyword evidence="2" id="KW-1185">Reference proteome</keyword>
<proteinExistence type="predicted"/>
<dbReference type="EMBL" id="CALNXJ010000001">
    <property type="protein sequence ID" value="CAH3031513.1"/>
    <property type="molecule type" value="Genomic_DNA"/>
</dbReference>
<evidence type="ECO:0000313" key="2">
    <source>
        <dbReference type="Proteomes" id="UP001159428"/>
    </source>
</evidence>
<evidence type="ECO:0000313" key="1">
    <source>
        <dbReference type="EMBL" id="CAH3031513.1"/>
    </source>
</evidence>
<comment type="caution">
    <text evidence="1">The sequence shown here is derived from an EMBL/GenBank/DDBJ whole genome shotgun (WGS) entry which is preliminary data.</text>
</comment>